<evidence type="ECO:0000256" key="2">
    <source>
        <dbReference type="PIRSR" id="PIRSR000089-1"/>
    </source>
</evidence>
<dbReference type="GO" id="GO:0033539">
    <property type="term" value="P:fatty acid beta-oxidation using acyl-CoA dehydrogenase"/>
    <property type="evidence" value="ECO:0007669"/>
    <property type="project" value="TreeGrafter"/>
</dbReference>
<dbReference type="PIRSF" id="PIRSF000089">
    <property type="entry name" value="Electra_flavoP_a"/>
    <property type="match status" value="1"/>
</dbReference>
<protein>
    <submittedName>
        <fullName evidence="4">Electron transfer flavoprotein subunit alpha</fullName>
    </submittedName>
</protein>
<dbReference type="InterPro" id="IPR014731">
    <property type="entry name" value="ETF_asu_C"/>
</dbReference>
<dbReference type="Pfam" id="PF00766">
    <property type="entry name" value="ETF_alpha"/>
    <property type="match status" value="1"/>
</dbReference>
<dbReference type="InterPro" id="IPR014729">
    <property type="entry name" value="Rossmann-like_a/b/a_fold"/>
</dbReference>
<dbReference type="Gene3D" id="3.40.50.1220">
    <property type="entry name" value="TPP-binding domain"/>
    <property type="match status" value="1"/>
</dbReference>
<dbReference type="SMART" id="SM00893">
    <property type="entry name" value="ETF"/>
    <property type="match status" value="1"/>
</dbReference>
<accession>A0A660SDL2</accession>
<dbReference type="InterPro" id="IPR014730">
    <property type="entry name" value="ETF_a/b_N"/>
</dbReference>
<dbReference type="PANTHER" id="PTHR43153">
    <property type="entry name" value="ELECTRON TRANSFER FLAVOPROTEIN ALPHA"/>
    <property type="match status" value="1"/>
</dbReference>
<dbReference type="AlphaFoldDB" id="A0A660SDL2"/>
<feature type="binding site" evidence="2">
    <location>
        <begin position="248"/>
        <end position="249"/>
    </location>
    <ligand>
        <name>FAD</name>
        <dbReference type="ChEBI" id="CHEBI:57692"/>
    </ligand>
</feature>
<feature type="binding site" evidence="2">
    <location>
        <begin position="262"/>
        <end position="266"/>
    </location>
    <ligand>
        <name>FAD</name>
        <dbReference type="ChEBI" id="CHEBI:57692"/>
    </ligand>
</feature>
<evidence type="ECO:0000259" key="3">
    <source>
        <dbReference type="SMART" id="SM00893"/>
    </source>
</evidence>
<keyword evidence="2" id="KW-0285">Flavoprotein</keyword>
<dbReference type="Proteomes" id="UP000282321">
    <property type="component" value="Unassembled WGS sequence"/>
</dbReference>
<evidence type="ECO:0000313" key="5">
    <source>
        <dbReference type="Proteomes" id="UP000282321"/>
    </source>
</evidence>
<keyword evidence="2" id="KW-0274">FAD</keyword>
<gene>
    <name evidence="4" type="ORF">DRP44_00440</name>
</gene>
<evidence type="ECO:0000256" key="1">
    <source>
        <dbReference type="ARBA" id="ARBA00005817"/>
    </source>
</evidence>
<reference evidence="4 5" key="1">
    <citation type="submission" date="2018-06" db="EMBL/GenBank/DDBJ databases">
        <title>Extensive metabolic versatility and redundancy in microbially diverse, dynamic hydrothermal sediments.</title>
        <authorList>
            <person name="Dombrowski N."/>
            <person name="Teske A."/>
            <person name="Baker B.J."/>
        </authorList>
    </citation>
    <scope>NUCLEOTIDE SEQUENCE [LARGE SCALE GENOMIC DNA]</scope>
    <source>
        <strain evidence="4">B35_G9</strain>
    </source>
</reference>
<dbReference type="CDD" id="cd01715">
    <property type="entry name" value="ETF_alpha"/>
    <property type="match status" value="1"/>
</dbReference>
<comment type="caution">
    <text evidence="4">The sequence shown here is derived from an EMBL/GenBank/DDBJ whole genome shotgun (WGS) entry which is preliminary data.</text>
</comment>
<name>A0A660SDL2_UNCT6</name>
<dbReference type="GO" id="GO:0050660">
    <property type="term" value="F:flavin adenine dinucleotide binding"/>
    <property type="evidence" value="ECO:0007669"/>
    <property type="project" value="InterPro"/>
</dbReference>
<proteinExistence type="inferred from homology"/>
<dbReference type="Pfam" id="PF01012">
    <property type="entry name" value="ETF"/>
    <property type="match status" value="1"/>
</dbReference>
<dbReference type="InterPro" id="IPR029035">
    <property type="entry name" value="DHS-like_NAD/FAD-binding_dom"/>
</dbReference>
<feature type="binding site" evidence="2">
    <location>
        <position position="300"/>
    </location>
    <ligand>
        <name>FAD</name>
        <dbReference type="ChEBI" id="CHEBI:57692"/>
    </ligand>
</feature>
<feature type="domain" description="Electron transfer flavoprotein alpha/beta-subunit N-terminal" evidence="3">
    <location>
        <begin position="4"/>
        <end position="200"/>
    </location>
</feature>
<organism evidence="4 5">
    <name type="scientific">candidate division TA06 bacterium</name>
    <dbReference type="NCBI Taxonomy" id="2250710"/>
    <lineage>
        <taxon>Bacteria</taxon>
        <taxon>Bacteria division TA06</taxon>
    </lineage>
</organism>
<dbReference type="EMBL" id="QNBC01000003">
    <property type="protein sequence ID" value="RKX68090.1"/>
    <property type="molecule type" value="Genomic_DNA"/>
</dbReference>
<comment type="similarity">
    <text evidence="1">Belongs to the ETF alpha-subunit/FixB family.</text>
</comment>
<feature type="binding site" evidence="2">
    <location>
        <begin position="279"/>
        <end position="286"/>
    </location>
    <ligand>
        <name>FAD</name>
        <dbReference type="ChEBI" id="CHEBI:57692"/>
    </ligand>
</feature>
<dbReference type="SUPFAM" id="SSF52467">
    <property type="entry name" value="DHS-like NAD/FAD-binding domain"/>
    <property type="match status" value="1"/>
</dbReference>
<dbReference type="Gene3D" id="3.40.50.620">
    <property type="entry name" value="HUPs"/>
    <property type="match status" value="1"/>
</dbReference>
<evidence type="ECO:0000313" key="4">
    <source>
        <dbReference type="EMBL" id="RKX68090.1"/>
    </source>
</evidence>
<comment type="cofactor">
    <cofactor evidence="2">
        <name>FAD</name>
        <dbReference type="ChEBI" id="CHEBI:57692"/>
    </cofactor>
    <text evidence="2">Binds 1 FAD per dimer.</text>
</comment>
<dbReference type="PANTHER" id="PTHR43153:SF1">
    <property type="entry name" value="ELECTRON TRANSFER FLAVOPROTEIN SUBUNIT ALPHA, MITOCHONDRIAL"/>
    <property type="match status" value="1"/>
</dbReference>
<dbReference type="SUPFAM" id="SSF52402">
    <property type="entry name" value="Adenine nucleotide alpha hydrolases-like"/>
    <property type="match status" value="1"/>
</dbReference>
<dbReference type="InterPro" id="IPR001308">
    <property type="entry name" value="ETF_a/FixB"/>
</dbReference>
<dbReference type="InterPro" id="IPR033947">
    <property type="entry name" value="ETF_alpha_N"/>
</dbReference>
<sequence length="335" mass="37095">MKSVLVYIETDNDKIRSVSLELLSKGNELKEKLNTELHAAIIGKDNDRFFKELFAFGADKVFSVKGDKYSPYRTIPHTRGMLEIIKKSDPQIILYGATNIGRDLAPRIASTLRCGLTADCTDLQIGDFEYMKKKWENLLYQIRPAWGGNIIATIVNPEMHPQMATVREGVMHLIEPDYSRKGEVVELTLDESPEDEKVKILDRILKEKTVDLKGADIIVAGGAGVGSKGNFQKLFDFAKLIKAEVGATRAAVDAGYIGKDHQIGQTGTVVKPKVYFAFGISGAVQHRVGMEQSGTIIAVNTDPEAPIFDIAHVRIVGDLNEVLPMMIKMYKELGK</sequence>
<dbReference type="GO" id="GO:0009055">
    <property type="term" value="F:electron transfer activity"/>
    <property type="evidence" value="ECO:0007669"/>
    <property type="project" value="InterPro"/>
</dbReference>